<keyword evidence="1" id="KW-0732">Signal</keyword>
<evidence type="ECO:0000256" key="1">
    <source>
        <dbReference type="SAM" id="SignalP"/>
    </source>
</evidence>
<accession>A0A8J3KTH6</accession>
<gene>
    <name evidence="2" type="ORF">Cco03nite_54870</name>
</gene>
<keyword evidence="3" id="KW-1185">Reference proteome</keyword>
<dbReference type="EMBL" id="BONI01000053">
    <property type="protein sequence ID" value="GIG08787.1"/>
    <property type="molecule type" value="Genomic_DNA"/>
</dbReference>
<reference evidence="2 3" key="1">
    <citation type="submission" date="2021-01" db="EMBL/GenBank/DDBJ databases">
        <title>Whole genome shotgun sequence of Catellatospora coxensis NBRC 107359.</title>
        <authorList>
            <person name="Komaki H."/>
            <person name="Tamura T."/>
        </authorList>
    </citation>
    <scope>NUCLEOTIDE SEQUENCE [LARGE SCALE GENOMIC DNA]</scope>
    <source>
        <strain evidence="2 3">NBRC 107359</strain>
    </source>
</reference>
<protein>
    <recommendedName>
        <fullName evidence="4">Peptidase inhibitor family I36</fullName>
    </recommendedName>
</protein>
<proteinExistence type="predicted"/>
<dbReference type="Pfam" id="PF03995">
    <property type="entry name" value="Inhibitor_I36"/>
    <property type="match status" value="1"/>
</dbReference>
<comment type="caution">
    <text evidence="2">The sequence shown here is derived from an EMBL/GenBank/DDBJ whole genome shotgun (WGS) entry which is preliminary data.</text>
</comment>
<dbReference type="Gene3D" id="2.60.20.10">
    <property type="entry name" value="Crystallins"/>
    <property type="match status" value="1"/>
</dbReference>
<sequence>MTRIRTVLLGLVVAFAASFAVAAPAHAVSYDNVCDNGEVCLFENQYYGGGKADFHNQIHNYTTYTFFGGCDCLVNDRVSSLRNYDLSYTVDAYTDKWGFGDWLGTPAWGDRPQLSATFNDKFSSHYWHS</sequence>
<name>A0A8J3KTH6_9ACTN</name>
<evidence type="ECO:0000313" key="3">
    <source>
        <dbReference type="Proteomes" id="UP000630887"/>
    </source>
</evidence>
<evidence type="ECO:0000313" key="2">
    <source>
        <dbReference type="EMBL" id="GIG08787.1"/>
    </source>
</evidence>
<dbReference type="RefSeq" id="WP_203695096.1">
    <property type="nucleotide sequence ID" value="NZ_BAAALC010000020.1"/>
</dbReference>
<dbReference type="Proteomes" id="UP000630887">
    <property type="component" value="Unassembled WGS sequence"/>
</dbReference>
<organism evidence="2 3">
    <name type="scientific">Catellatospora coxensis</name>
    <dbReference type="NCBI Taxonomy" id="310354"/>
    <lineage>
        <taxon>Bacteria</taxon>
        <taxon>Bacillati</taxon>
        <taxon>Actinomycetota</taxon>
        <taxon>Actinomycetes</taxon>
        <taxon>Micromonosporales</taxon>
        <taxon>Micromonosporaceae</taxon>
        <taxon>Catellatospora</taxon>
    </lineage>
</organism>
<evidence type="ECO:0008006" key="4">
    <source>
        <dbReference type="Google" id="ProtNLM"/>
    </source>
</evidence>
<dbReference type="AlphaFoldDB" id="A0A8J3KTH6"/>
<feature type="signal peptide" evidence="1">
    <location>
        <begin position="1"/>
        <end position="22"/>
    </location>
</feature>
<feature type="chain" id="PRO_5039149680" description="Peptidase inhibitor family I36" evidence="1">
    <location>
        <begin position="23"/>
        <end position="129"/>
    </location>
</feature>